<reference evidence="1 2" key="1">
    <citation type="submission" date="2017-06" db="EMBL/GenBank/DDBJ databases">
        <title>Yangia sp. YSBP01 complete genome sequence.</title>
        <authorList>
            <person name="Woo J.-H."/>
            <person name="Kim H.-S."/>
        </authorList>
    </citation>
    <scope>NUCLEOTIDE SEQUENCE [LARGE SCALE GENOMIC DNA]</scope>
    <source>
        <strain evidence="1 2">YSBP01</strain>
    </source>
</reference>
<dbReference type="OrthoDB" id="9865772at2"/>
<sequence>MTQLVLRLLLLTLLGVWTALPAGPVRAMASSALCCDNRAMAHADHSAQQAAFSHGAMHDKSHAQICELHCLPLDAARSADLPSPGKAHGSRIVASMADVSLSSRDFAPTSPPPRS</sequence>
<evidence type="ECO:0008006" key="3">
    <source>
        <dbReference type="Google" id="ProtNLM"/>
    </source>
</evidence>
<dbReference type="EMBL" id="CP022190">
    <property type="protein sequence ID" value="AWI85203.1"/>
    <property type="molecule type" value="Genomic_DNA"/>
</dbReference>
<evidence type="ECO:0000313" key="1">
    <source>
        <dbReference type="EMBL" id="AWI85203.1"/>
    </source>
</evidence>
<name>A0A2U8HH64_9RHOB</name>
<protein>
    <recommendedName>
        <fullName evidence="3">DUF2946 domain-containing protein</fullName>
    </recommendedName>
</protein>
<dbReference type="AlphaFoldDB" id="A0A2U8HH64"/>
<gene>
    <name evidence="1" type="ORF">CEW88_15790</name>
</gene>
<accession>A0A2U8HH64</accession>
<proteinExistence type="predicted"/>
<evidence type="ECO:0000313" key="2">
    <source>
        <dbReference type="Proteomes" id="UP000244915"/>
    </source>
</evidence>
<dbReference type="KEGG" id="ypac:CEW88_15790"/>
<dbReference type="Proteomes" id="UP000244915">
    <property type="component" value="Chromosome 2"/>
</dbReference>
<dbReference type="RefSeq" id="WP_108968735.1">
    <property type="nucleotide sequence ID" value="NZ_CP022190.1"/>
</dbReference>
<organism evidence="1 2">
    <name type="scientific">Alloyangia pacifica</name>
    <dbReference type="NCBI Taxonomy" id="311180"/>
    <lineage>
        <taxon>Bacteria</taxon>
        <taxon>Pseudomonadati</taxon>
        <taxon>Pseudomonadota</taxon>
        <taxon>Alphaproteobacteria</taxon>
        <taxon>Rhodobacterales</taxon>
        <taxon>Roseobacteraceae</taxon>
        <taxon>Alloyangia</taxon>
    </lineage>
</organism>